<dbReference type="PROSITE" id="PS51257">
    <property type="entry name" value="PROKAR_LIPOPROTEIN"/>
    <property type="match status" value="1"/>
</dbReference>
<organism evidence="1 2">
    <name type="scientific">Paenibacillus selenitireducens</name>
    <dbReference type="NCBI Taxonomy" id="1324314"/>
    <lineage>
        <taxon>Bacteria</taxon>
        <taxon>Bacillati</taxon>
        <taxon>Bacillota</taxon>
        <taxon>Bacilli</taxon>
        <taxon>Bacillales</taxon>
        <taxon>Paenibacillaceae</taxon>
        <taxon>Paenibacillus</taxon>
    </lineage>
</organism>
<name>A0A1T2WZI5_9BACL</name>
<reference evidence="1 2" key="1">
    <citation type="submission" date="2017-01" db="EMBL/GenBank/DDBJ databases">
        <title>Genome analysis of Paenibacillus selenitrireducens ES3-24.</title>
        <authorList>
            <person name="Xu D."/>
            <person name="Yao R."/>
            <person name="Zheng S."/>
        </authorList>
    </citation>
    <scope>NUCLEOTIDE SEQUENCE [LARGE SCALE GENOMIC DNA]</scope>
    <source>
        <strain evidence="1 2">ES3-24</strain>
    </source>
</reference>
<dbReference type="STRING" id="1324314.BVG16_30690"/>
<proteinExistence type="predicted"/>
<dbReference type="Proteomes" id="UP000190188">
    <property type="component" value="Unassembled WGS sequence"/>
</dbReference>
<comment type="caution">
    <text evidence="1">The sequence shown here is derived from an EMBL/GenBank/DDBJ whole genome shotgun (WGS) entry which is preliminary data.</text>
</comment>
<keyword evidence="2" id="KW-1185">Reference proteome</keyword>
<sequence>MLPEKTRNLIALLILTGCNQSKINNSEHPATETTHNPTTKEILTQNPNADIFQHKGIIYTNASNIEWVQQTELTIGEIVGTIRKQYIDGITFENEMATKLPVGAEIFESGQILIVNLDGREIRYLGLIEG</sequence>
<accession>A0A1T2WZI5</accession>
<gene>
    <name evidence="1" type="ORF">BVG16_30690</name>
</gene>
<evidence type="ECO:0000313" key="1">
    <source>
        <dbReference type="EMBL" id="OPA73038.1"/>
    </source>
</evidence>
<dbReference type="EMBL" id="MSZX01000023">
    <property type="protein sequence ID" value="OPA73038.1"/>
    <property type="molecule type" value="Genomic_DNA"/>
</dbReference>
<evidence type="ECO:0000313" key="2">
    <source>
        <dbReference type="Proteomes" id="UP000190188"/>
    </source>
</evidence>
<protein>
    <submittedName>
        <fullName evidence="1">Uncharacterized protein</fullName>
    </submittedName>
</protein>
<dbReference type="AlphaFoldDB" id="A0A1T2WZI5"/>